<sequence length="113" mass="12357">MEDEIHLSESLQTTLKPPEHAKRPRCDDPPEVDALLPFLVPTESTEISSPSAGFSAGGITLHEDDLKSLQPGAWLNDNNAEALLKDAEPASVQPDHMESLRGYILKRLIGAHH</sequence>
<protein>
    <submittedName>
        <fullName evidence="2">Non-structural protein NS2</fullName>
    </submittedName>
</protein>
<accession>A0AAD9FJW4</accession>
<feature type="region of interest" description="Disordered" evidence="1">
    <location>
        <begin position="1"/>
        <end position="30"/>
    </location>
</feature>
<comment type="caution">
    <text evidence="2">The sequence shown here is derived from an EMBL/GenBank/DDBJ whole genome shotgun (WGS) entry which is preliminary data.</text>
</comment>
<gene>
    <name evidence="2" type="ORF">KUDE01_012679</name>
</gene>
<keyword evidence="3" id="KW-1185">Reference proteome</keyword>
<reference evidence="2" key="1">
    <citation type="submission" date="2023-04" db="EMBL/GenBank/DDBJ databases">
        <title>Chromosome-level genome of Chaenocephalus aceratus.</title>
        <authorList>
            <person name="Park H."/>
        </authorList>
    </citation>
    <scope>NUCLEOTIDE SEQUENCE</scope>
    <source>
        <strain evidence="2">DE</strain>
        <tissue evidence="2">Muscle</tissue>
    </source>
</reference>
<organism evidence="2 3">
    <name type="scientific">Dissostichus eleginoides</name>
    <name type="common">Patagonian toothfish</name>
    <name type="synonym">Dissostichus amissus</name>
    <dbReference type="NCBI Taxonomy" id="100907"/>
    <lineage>
        <taxon>Eukaryota</taxon>
        <taxon>Metazoa</taxon>
        <taxon>Chordata</taxon>
        <taxon>Craniata</taxon>
        <taxon>Vertebrata</taxon>
        <taxon>Euteleostomi</taxon>
        <taxon>Actinopterygii</taxon>
        <taxon>Neopterygii</taxon>
        <taxon>Teleostei</taxon>
        <taxon>Neoteleostei</taxon>
        <taxon>Acanthomorphata</taxon>
        <taxon>Eupercaria</taxon>
        <taxon>Perciformes</taxon>
        <taxon>Notothenioidei</taxon>
        <taxon>Nototheniidae</taxon>
        <taxon>Dissostichus</taxon>
    </lineage>
</organism>
<evidence type="ECO:0000313" key="3">
    <source>
        <dbReference type="Proteomes" id="UP001228049"/>
    </source>
</evidence>
<evidence type="ECO:0000313" key="2">
    <source>
        <dbReference type="EMBL" id="KAK1905497.1"/>
    </source>
</evidence>
<evidence type="ECO:0000256" key="1">
    <source>
        <dbReference type="SAM" id="MobiDB-lite"/>
    </source>
</evidence>
<dbReference type="EMBL" id="JASDAP010000003">
    <property type="protein sequence ID" value="KAK1905497.1"/>
    <property type="molecule type" value="Genomic_DNA"/>
</dbReference>
<name>A0AAD9FJW4_DISEL</name>
<proteinExistence type="predicted"/>
<feature type="compositionally biased region" description="Basic and acidic residues" evidence="1">
    <location>
        <begin position="17"/>
        <end position="28"/>
    </location>
</feature>
<dbReference type="AlphaFoldDB" id="A0AAD9FJW4"/>
<dbReference type="Proteomes" id="UP001228049">
    <property type="component" value="Unassembled WGS sequence"/>
</dbReference>